<dbReference type="AlphaFoldDB" id="A0A5C6FS15"/>
<protein>
    <submittedName>
        <fullName evidence="2">Uncharacterized protein</fullName>
    </submittedName>
</protein>
<sequence>MARAENIADIDADVDVGQIIVAGLCGIQNSGALDENCRRHAAATRFDGIRYDSNGTRRNAGRLFQTASSHHDGNVDAQERHQSQHA</sequence>
<dbReference type="Proteomes" id="UP000316476">
    <property type="component" value="Unassembled WGS sequence"/>
</dbReference>
<evidence type="ECO:0000313" key="2">
    <source>
        <dbReference type="EMBL" id="TWU63358.1"/>
    </source>
</evidence>
<evidence type="ECO:0000256" key="1">
    <source>
        <dbReference type="SAM" id="MobiDB-lite"/>
    </source>
</evidence>
<dbReference type="EMBL" id="SJPZ01000002">
    <property type="protein sequence ID" value="TWU63358.1"/>
    <property type="molecule type" value="Genomic_DNA"/>
</dbReference>
<evidence type="ECO:0000313" key="3">
    <source>
        <dbReference type="Proteomes" id="UP000316476"/>
    </source>
</evidence>
<feature type="region of interest" description="Disordered" evidence="1">
    <location>
        <begin position="66"/>
        <end position="86"/>
    </location>
</feature>
<gene>
    <name evidence="2" type="ORF">V7x_50980</name>
</gene>
<reference evidence="2 3" key="1">
    <citation type="submission" date="2019-02" db="EMBL/GenBank/DDBJ databases">
        <title>Deep-cultivation of Planctomycetes and their phenomic and genomic characterization uncovers novel biology.</title>
        <authorList>
            <person name="Wiegand S."/>
            <person name="Jogler M."/>
            <person name="Boedeker C."/>
            <person name="Pinto D."/>
            <person name="Vollmers J."/>
            <person name="Rivas-Marin E."/>
            <person name="Kohn T."/>
            <person name="Peeters S.H."/>
            <person name="Heuer A."/>
            <person name="Rast P."/>
            <person name="Oberbeckmann S."/>
            <person name="Bunk B."/>
            <person name="Jeske O."/>
            <person name="Meyerdierks A."/>
            <person name="Storesund J.E."/>
            <person name="Kallscheuer N."/>
            <person name="Luecker S."/>
            <person name="Lage O.M."/>
            <person name="Pohl T."/>
            <person name="Merkel B.J."/>
            <person name="Hornburger P."/>
            <person name="Mueller R.-W."/>
            <person name="Bruemmer F."/>
            <person name="Labrenz M."/>
            <person name="Spormann A.M."/>
            <person name="Op Den Camp H."/>
            <person name="Overmann J."/>
            <person name="Amann R."/>
            <person name="Jetten M.S.M."/>
            <person name="Mascher T."/>
            <person name="Medema M.H."/>
            <person name="Devos D.P."/>
            <person name="Kaster A.-K."/>
            <person name="Ovreas L."/>
            <person name="Rohde M."/>
            <person name="Galperin M.Y."/>
            <person name="Jogler C."/>
        </authorList>
    </citation>
    <scope>NUCLEOTIDE SEQUENCE [LARGE SCALE GENOMIC DNA]</scope>
    <source>
        <strain evidence="2 3">V7</strain>
    </source>
</reference>
<proteinExistence type="predicted"/>
<name>A0A5C6FS15_9PLAN</name>
<feature type="compositionally biased region" description="Basic and acidic residues" evidence="1">
    <location>
        <begin position="69"/>
        <end position="86"/>
    </location>
</feature>
<comment type="caution">
    <text evidence="2">The sequence shown here is derived from an EMBL/GenBank/DDBJ whole genome shotgun (WGS) entry which is preliminary data.</text>
</comment>
<organism evidence="2 3">
    <name type="scientific">Crateriforma conspicua</name>
    <dbReference type="NCBI Taxonomy" id="2527996"/>
    <lineage>
        <taxon>Bacteria</taxon>
        <taxon>Pseudomonadati</taxon>
        <taxon>Planctomycetota</taxon>
        <taxon>Planctomycetia</taxon>
        <taxon>Planctomycetales</taxon>
        <taxon>Planctomycetaceae</taxon>
        <taxon>Crateriforma</taxon>
    </lineage>
</organism>
<accession>A0A5C6FS15</accession>